<sequence length="156" mass="15635">MASKPIILLVSLLAIAIAASTAEAQLGLIGGLLGLIRIQGTLFCTLNGNIGINGTSTPVFPNALVQLRCGGTVVSAATTNGSGSFSIVLDPAQVLLSSILSSCNLVVNTPLSTCNATLPTVGSLLSPLQLIGNTLVGLLNVANLIPAGFQLLSNLT</sequence>
<dbReference type="Proteomes" id="UP001187471">
    <property type="component" value="Unassembled WGS sequence"/>
</dbReference>
<dbReference type="PANTHER" id="PTHR34458:SF5">
    <property type="entry name" value="POLLEN OLE E 1 ALLERGEN AND EXTENSIN FAMILY PROTEIN"/>
    <property type="match status" value="1"/>
</dbReference>
<feature type="signal peptide" evidence="1">
    <location>
        <begin position="1"/>
        <end position="24"/>
    </location>
</feature>
<feature type="chain" id="PRO_5041672586" description="Phylloplanin" evidence="1">
    <location>
        <begin position="25"/>
        <end position="156"/>
    </location>
</feature>
<evidence type="ECO:0008006" key="4">
    <source>
        <dbReference type="Google" id="ProtNLM"/>
    </source>
</evidence>
<protein>
    <recommendedName>
        <fullName evidence="4">Phylloplanin</fullName>
    </recommendedName>
</protein>
<evidence type="ECO:0000256" key="1">
    <source>
        <dbReference type="SAM" id="SignalP"/>
    </source>
</evidence>
<keyword evidence="3" id="KW-1185">Reference proteome</keyword>
<keyword evidence="1" id="KW-0732">Signal</keyword>
<name>A0AA88RI57_9ASTE</name>
<reference evidence="2" key="1">
    <citation type="submission" date="2022-12" db="EMBL/GenBank/DDBJ databases">
        <title>Draft genome assemblies for two species of Escallonia (Escalloniales).</title>
        <authorList>
            <person name="Chanderbali A."/>
            <person name="Dervinis C."/>
            <person name="Anghel I."/>
            <person name="Soltis D."/>
            <person name="Soltis P."/>
            <person name="Zapata F."/>
        </authorList>
    </citation>
    <scope>NUCLEOTIDE SEQUENCE</scope>
    <source>
        <strain evidence="2">UCBG92.1500</strain>
        <tissue evidence="2">Leaf</tissue>
    </source>
</reference>
<dbReference type="PANTHER" id="PTHR34458">
    <property type="entry name" value="POLLEN OLE E 1 ALLERGEN AND EXTENSIN FAMILY PROTEIN-RELATED"/>
    <property type="match status" value="1"/>
</dbReference>
<organism evidence="2 3">
    <name type="scientific">Escallonia rubra</name>
    <dbReference type="NCBI Taxonomy" id="112253"/>
    <lineage>
        <taxon>Eukaryota</taxon>
        <taxon>Viridiplantae</taxon>
        <taxon>Streptophyta</taxon>
        <taxon>Embryophyta</taxon>
        <taxon>Tracheophyta</taxon>
        <taxon>Spermatophyta</taxon>
        <taxon>Magnoliopsida</taxon>
        <taxon>eudicotyledons</taxon>
        <taxon>Gunneridae</taxon>
        <taxon>Pentapetalae</taxon>
        <taxon>asterids</taxon>
        <taxon>campanulids</taxon>
        <taxon>Escalloniales</taxon>
        <taxon>Escalloniaceae</taxon>
        <taxon>Escallonia</taxon>
    </lineage>
</organism>
<dbReference type="InterPro" id="IPR040404">
    <property type="entry name" value="Phylloplanin-like"/>
</dbReference>
<evidence type="ECO:0000313" key="3">
    <source>
        <dbReference type="Proteomes" id="UP001187471"/>
    </source>
</evidence>
<comment type="caution">
    <text evidence="2">The sequence shown here is derived from an EMBL/GenBank/DDBJ whole genome shotgun (WGS) entry which is preliminary data.</text>
</comment>
<accession>A0AA88RI57</accession>
<proteinExistence type="predicted"/>
<evidence type="ECO:0000313" key="2">
    <source>
        <dbReference type="EMBL" id="KAK2990124.1"/>
    </source>
</evidence>
<gene>
    <name evidence="2" type="ORF">RJ640_014793</name>
</gene>
<dbReference type="AlphaFoldDB" id="A0AA88RI57"/>
<dbReference type="EMBL" id="JAVXUO010000664">
    <property type="protein sequence ID" value="KAK2990124.1"/>
    <property type="molecule type" value="Genomic_DNA"/>
</dbReference>